<evidence type="ECO:0008006" key="4">
    <source>
        <dbReference type="Google" id="ProtNLM"/>
    </source>
</evidence>
<sequence>MGDSTPISAASTPQPTQHESSSSTDIHIPPTLKFLLSNIKNVINVQLLPDNYPTWRSAIQKLYAANSFSGYLDETQPCPSKHLLTAVGQLILNPHFFLVVDRSKSIRFLVLHNIYIYSSLRVEPRHHSIHLEDARAAFLLHESV</sequence>
<dbReference type="Proteomes" id="UP000233837">
    <property type="component" value="Unassembled WGS sequence"/>
</dbReference>
<organism evidence="2 3">
    <name type="scientific">Dendrobium catenatum</name>
    <dbReference type="NCBI Taxonomy" id="906689"/>
    <lineage>
        <taxon>Eukaryota</taxon>
        <taxon>Viridiplantae</taxon>
        <taxon>Streptophyta</taxon>
        <taxon>Embryophyta</taxon>
        <taxon>Tracheophyta</taxon>
        <taxon>Spermatophyta</taxon>
        <taxon>Magnoliopsida</taxon>
        <taxon>Liliopsida</taxon>
        <taxon>Asparagales</taxon>
        <taxon>Orchidaceae</taxon>
        <taxon>Epidendroideae</taxon>
        <taxon>Malaxideae</taxon>
        <taxon>Dendrobiinae</taxon>
        <taxon>Dendrobium</taxon>
    </lineage>
</organism>
<reference evidence="2 3" key="1">
    <citation type="journal article" date="2016" name="Sci. Rep.">
        <title>The Dendrobium catenatum Lindl. genome sequence provides insights into polysaccharide synthase, floral development and adaptive evolution.</title>
        <authorList>
            <person name="Zhang G.Q."/>
            <person name="Xu Q."/>
            <person name="Bian C."/>
            <person name="Tsai W.C."/>
            <person name="Yeh C.M."/>
            <person name="Liu K.W."/>
            <person name="Yoshida K."/>
            <person name="Zhang L.S."/>
            <person name="Chang S.B."/>
            <person name="Chen F."/>
            <person name="Shi Y."/>
            <person name="Su Y.Y."/>
            <person name="Zhang Y.Q."/>
            <person name="Chen L.J."/>
            <person name="Yin Y."/>
            <person name="Lin M."/>
            <person name="Huang H."/>
            <person name="Deng H."/>
            <person name="Wang Z.W."/>
            <person name="Zhu S.L."/>
            <person name="Zhao X."/>
            <person name="Deng C."/>
            <person name="Niu S.C."/>
            <person name="Huang J."/>
            <person name="Wang M."/>
            <person name="Liu G.H."/>
            <person name="Yang H.J."/>
            <person name="Xiao X.J."/>
            <person name="Hsiao Y.Y."/>
            <person name="Wu W.L."/>
            <person name="Chen Y.Y."/>
            <person name="Mitsuda N."/>
            <person name="Ohme-Takagi M."/>
            <person name="Luo Y.B."/>
            <person name="Van de Peer Y."/>
            <person name="Liu Z.J."/>
        </authorList>
    </citation>
    <scope>NUCLEOTIDE SEQUENCE [LARGE SCALE GENOMIC DNA]</scope>
    <source>
        <tissue evidence="2">The whole plant</tissue>
    </source>
</reference>
<name>A0A2I0VE12_9ASPA</name>
<proteinExistence type="predicted"/>
<evidence type="ECO:0000313" key="3">
    <source>
        <dbReference type="Proteomes" id="UP000233837"/>
    </source>
</evidence>
<dbReference type="EMBL" id="KZ504628">
    <property type="protein sequence ID" value="PKU61652.1"/>
    <property type="molecule type" value="Genomic_DNA"/>
</dbReference>
<gene>
    <name evidence="2" type="ORF">MA16_Dca026567</name>
</gene>
<feature type="region of interest" description="Disordered" evidence="1">
    <location>
        <begin position="1"/>
        <end position="25"/>
    </location>
</feature>
<protein>
    <recommendedName>
        <fullName evidence="4">Retrotransposon Copia-like N-terminal domain-containing protein</fullName>
    </recommendedName>
</protein>
<reference evidence="2 3" key="2">
    <citation type="journal article" date="2017" name="Nature">
        <title>The Apostasia genome and the evolution of orchids.</title>
        <authorList>
            <person name="Zhang G.Q."/>
            <person name="Liu K.W."/>
            <person name="Li Z."/>
            <person name="Lohaus R."/>
            <person name="Hsiao Y.Y."/>
            <person name="Niu S.C."/>
            <person name="Wang J.Y."/>
            <person name="Lin Y.C."/>
            <person name="Xu Q."/>
            <person name="Chen L.J."/>
            <person name="Yoshida K."/>
            <person name="Fujiwara S."/>
            <person name="Wang Z.W."/>
            <person name="Zhang Y.Q."/>
            <person name="Mitsuda N."/>
            <person name="Wang M."/>
            <person name="Liu G.H."/>
            <person name="Pecoraro L."/>
            <person name="Huang H.X."/>
            <person name="Xiao X.J."/>
            <person name="Lin M."/>
            <person name="Wu X.Y."/>
            <person name="Wu W.L."/>
            <person name="Chen Y.Y."/>
            <person name="Chang S.B."/>
            <person name="Sakamoto S."/>
            <person name="Ohme-Takagi M."/>
            <person name="Yagi M."/>
            <person name="Zeng S.J."/>
            <person name="Shen C.Y."/>
            <person name="Yeh C.M."/>
            <person name="Luo Y.B."/>
            <person name="Tsai W.C."/>
            <person name="Van de Peer Y."/>
            <person name="Liu Z.J."/>
        </authorList>
    </citation>
    <scope>NUCLEOTIDE SEQUENCE [LARGE SCALE GENOMIC DNA]</scope>
    <source>
        <tissue evidence="2">The whole plant</tissue>
    </source>
</reference>
<evidence type="ECO:0000256" key="1">
    <source>
        <dbReference type="SAM" id="MobiDB-lite"/>
    </source>
</evidence>
<accession>A0A2I0VE12</accession>
<dbReference type="AlphaFoldDB" id="A0A2I0VE12"/>
<evidence type="ECO:0000313" key="2">
    <source>
        <dbReference type="EMBL" id="PKU61652.1"/>
    </source>
</evidence>
<keyword evidence="3" id="KW-1185">Reference proteome</keyword>